<name>L2FSW1_COLFN</name>
<dbReference type="GO" id="GO:0051082">
    <property type="term" value="F:unfolded protein binding"/>
    <property type="evidence" value="ECO:0007669"/>
    <property type="project" value="InterPro"/>
</dbReference>
<dbReference type="PROSITE" id="PS50076">
    <property type="entry name" value="DNAJ_2"/>
    <property type="match status" value="1"/>
</dbReference>
<proteinExistence type="predicted"/>
<protein>
    <submittedName>
        <fullName evidence="3">DnaJ domain-containing protein</fullName>
    </submittedName>
</protein>
<dbReference type="CDD" id="cd10747">
    <property type="entry name" value="DnaJ_C"/>
    <property type="match status" value="1"/>
</dbReference>
<feature type="chain" id="PRO_5003958846" evidence="1">
    <location>
        <begin position="23"/>
        <end position="384"/>
    </location>
</feature>
<dbReference type="AlphaFoldDB" id="L2FSW1"/>
<dbReference type="InterPro" id="IPR018253">
    <property type="entry name" value="DnaJ_domain_CS"/>
</dbReference>
<dbReference type="STRING" id="1213859.L2FSW1"/>
<evidence type="ECO:0000256" key="1">
    <source>
        <dbReference type="SAM" id="SignalP"/>
    </source>
</evidence>
<organism evidence="3">
    <name type="scientific">Colletotrichum fructicola (strain Nara gc5)</name>
    <name type="common">Anthracnose fungus</name>
    <name type="synonym">Colletotrichum gloeosporioides (strain Nara gc5)</name>
    <dbReference type="NCBI Taxonomy" id="1213859"/>
    <lineage>
        <taxon>Eukaryota</taxon>
        <taxon>Fungi</taxon>
        <taxon>Dikarya</taxon>
        <taxon>Ascomycota</taxon>
        <taxon>Pezizomycotina</taxon>
        <taxon>Sordariomycetes</taxon>
        <taxon>Hypocreomycetidae</taxon>
        <taxon>Glomerellales</taxon>
        <taxon>Glomerellaceae</taxon>
        <taxon>Colletotrichum</taxon>
        <taxon>Colletotrichum gloeosporioides species complex</taxon>
    </lineage>
</organism>
<dbReference type="InterPro" id="IPR036869">
    <property type="entry name" value="J_dom_sf"/>
</dbReference>
<dbReference type="SUPFAM" id="SSF46565">
    <property type="entry name" value="Chaperone J-domain"/>
    <property type="match status" value="1"/>
</dbReference>
<evidence type="ECO:0000259" key="2">
    <source>
        <dbReference type="PROSITE" id="PS50076"/>
    </source>
</evidence>
<dbReference type="EMBL" id="KB020859">
    <property type="protein sequence ID" value="ELA29412.1"/>
    <property type="molecule type" value="Genomic_DNA"/>
</dbReference>
<feature type="signal peptide" evidence="1">
    <location>
        <begin position="1"/>
        <end position="22"/>
    </location>
</feature>
<gene>
    <name evidence="3" type="ORF">CGGC5_10087</name>
</gene>
<keyword evidence="1" id="KW-0732">Signal</keyword>
<dbReference type="InterPro" id="IPR008971">
    <property type="entry name" value="HSP40/DnaJ_pept-bd"/>
</dbReference>
<sequence>MFLFRGAALLLLLLCLVQVALCVEDYYKVLGINKSASDREIKSAYRKLSKKYHPDKNPGDDTAKDKFVEVSEAYEALIDPETRKIYDQYGHEGLKQQQQGGGGFHRHAPFDVFSRFFGGGGHFGGHGQRRGQDVNVRIGIALRDFYNGINTEFQWDKQHICEDCDGTGSPSTPAASAAAAAIKHKCHTCGGARVVRKPTTVQLTVARGAGRDSQIVYENEADASPDYVAGNLVVTLAEKEPELGTDNPDKVDGTFFRRKGDDLYWTEVLSLREAWMGDWSRNLTHLDGHVVKLGRERGQVVQPGHVETVQGEGMPKFHEDGDSVYYKTEFGNLFVDYVVVLPDQMESGMEKEMWSVFQKWRGKIAVDLLKDSGRPEKPPVHDEL</sequence>
<dbReference type="CDD" id="cd06257">
    <property type="entry name" value="DnaJ"/>
    <property type="match status" value="1"/>
</dbReference>
<dbReference type="HOGENOM" id="CLU_017633_0_2_1"/>
<dbReference type="Pfam" id="PF00226">
    <property type="entry name" value="DnaJ"/>
    <property type="match status" value="1"/>
</dbReference>
<dbReference type="Pfam" id="PF01556">
    <property type="entry name" value="DnaJ_C"/>
    <property type="match status" value="1"/>
</dbReference>
<accession>L2FSW1</accession>
<dbReference type="Gene3D" id="2.60.260.20">
    <property type="entry name" value="Urease metallochaperone UreE, N-terminal domain"/>
    <property type="match status" value="2"/>
</dbReference>
<dbReference type="GO" id="GO:0006457">
    <property type="term" value="P:protein folding"/>
    <property type="evidence" value="ECO:0007669"/>
    <property type="project" value="InterPro"/>
</dbReference>
<dbReference type="PANTHER" id="PTHR43888">
    <property type="entry name" value="DNAJ-LIKE-2, ISOFORM A-RELATED"/>
    <property type="match status" value="1"/>
</dbReference>
<evidence type="ECO:0000313" key="3">
    <source>
        <dbReference type="EMBL" id="ELA29412.1"/>
    </source>
</evidence>
<dbReference type="SUPFAM" id="SSF49493">
    <property type="entry name" value="HSP40/DnaJ peptide-binding domain"/>
    <property type="match status" value="2"/>
</dbReference>
<dbReference type="InterPro" id="IPR044713">
    <property type="entry name" value="DNJA1/2-like"/>
</dbReference>
<dbReference type="PROSITE" id="PS00636">
    <property type="entry name" value="DNAJ_1"/>
    <property type="match status" value="1"/>
</dbReference>
<dbReference type="SMART" id="SM00271">
    <property type="entry name" value="DnaJ"/>
    <property type="match status" value="1"/>
</dbReference>
<feature type="domain" description="J" evidence="2">
    <location>
        <begin position="25"/>
        <end position="90"/>
    </location>
</feature>
<dbReference type="Gene3D" id="1.10.287.110">
    <property type="entry name" value="DnaJ domain"/>
    <property type="match status" value="1"/>
</dbReference>
<dbReference type="InterPro" id="IPR001623">
    <property type="entry name" value="DnaJ_domain"/>
</dbReference>
<dbReference type="InterPro" id="IPR002939">
    <property type="entry name" value="DnaJ_C"/>
</dbReference>
<reference evidence="3" key="1">
    <citation type="submission" date="2012-08" db="EMBL/GenBank/DDBJ databases">
        <title>Genome analysis of Colletotrichum orbiculare and Colletotrichum fructicola.</title>
        <authorList>
            <person name="Gan P.H.P."/>
            <person name="Ikeda K."/>
            <person name="Irieda H."/>
            <person name="Narusaka M."/>
            <person name="O'Connell R.J."/>
            <person name="Narusaka Y."/>
            <person name="Takano Y."/>
            <person name="Kubo Y."/>
            <person name="Shirasu K."/>
        </authorList>
    </citation>
    <scope>NUCLEOTIDE SEQUENCE</scope>
    <source>
        <strain evidence="3">Nara gc5</strain>
    </source>
</reference>
<dbReference type="PRINTS" id="PR00625">
    <property type="entry name" value="JDOMAIN"/>
</dbReference>
<dbReference type="GO" id="GO:0030544">
    <property type="term" value="F:Hsp70 protein binding"/>
    <property type="evidence" value="ECO:0007669"/>
    <property type="project" value="InterPro"/>
</dbReference>